<accession>A0ABQ3KQ59</accession>
<dbReference type="SUPFAM" id="SSF51735">
    <property type="entry name" value="NAD(P)-binding Rossmann-fold domains"/>
    <property type="match status" value="4"/>
</dbReference>
<evidence type="ECO:0000256" key="4">
    <source>
        <dbReference type="ARBA" id="ARBA00022553"/>
    </source>
</evidence>
<dbReference type="SMART" id="SM00822">
    <property type="entry name" value="PKS_KR"/>
    <property type="match status" value="2"/>
</dbReference>
<dbReference type="InterPro" id="IPR016039">
    <property type="entry name" value="Thiolase-like"/>
</dbReference>
<proteinExistence type="predicted"/>
<dbReference type="SMART" id="SM00823">
    <property type="entry name" value="PKS_PP"/>
    <property type="match status" value="2"/>
</dbReference>
<protein>
    <submittedName>
        <fullName evidence="13">Uncharacterized protein</fullName>
    </submittedName>
</protein>
<dbReference type="Gene3D" id="6.10.140.1830">
    <property type="match status" value="1"/>
</dbReference>
<dbReference type="CDD" id="cd08956">
    <property type="entry name" value="KR_3_FAS_SDR_x"/>
    <property type="match status" value="1"/>
</dbReference>
<dbReference type="SMART" id="SM00826">
    <property type="entry name" value="PKS_DH"/>
    <property type="match status" value="1"/>
</dbReference>
<dbReference type="InterPro" id="IPR036291">
    <property type="entry name" value="NAD(P)-bd_dom_sf"/>
</dbReference>
<evidence type="ECO:0000256" key="6">
    <source>
        <dbReference type="ARBA" id="ARBA00023194"/>
    </source>
</evidence>
<keyword evidence="8" id="KW-0012">Acyltransferase</keyword>
<dbReference type="Pfam" id="PF22953">
    <property type="entry name" value="SpnB_Rossmann"/>
    <property type="match status" value="1"/>
</dbReference>
<comment type="pathway">
    <text evidence="2">Antibiotic biosynthesis.</text>
</comment>
<evidence type="ECO:0000256" key="1">
    <source>
        <dbReference type="ARBA" id="ARBA00001957"/>
    </source>
</evidence>
<dbReference type="Gene3D" id="3.40.47.10">
    <property type="match status" value="2"/>
</dbReference>
<dbReference type="PROSITE" id="PS00606">
    <property type="entry name" value="KS3_1"/>
    <property type="match status" value="2"/>
</dbReference>
<keyword evidence="5" id="KW-0808">Transferase</keyword>
<dbReference type="InterPro" id="IPR014030">
    <property type="entry name" value="Ketoacyl_synth_N"/>
</dbReference>
<dbReference type="CDD" id="cd08952">
    <property type="entry name" value="KR_1_SDR_x"/>
    <property type="match status" value="1"/>
</dbReference>
<dbReference type="InterPro" id="IPR015083">
    <property type="entry name" value="NorB/c/GfsB-D-like_docking"/>
</dbReference>
<evidence type="ECO:0000259" key="12">
    <source>
        <dbReference type="PROSITE" id="PS52019"/>
    </source>
</evidence>
<dbReference type="Pfam" id="PF00109">
    <property type="entry name" value="ketoacyl-synt"/>
    <property type="match status" value="2"/>
</dbReference>
<feature type="domain" description="Carrier" evidence="10">
    <location>
        <begin position="3171"/>
        <end position="3246"/>
    </location>
</feature>
<dbReference type="Pfam" id="PF08659">
    <property type="entry name" value="KR"/>
    <property type="match status" value="2"/>
</dbReference>
<dbReference type="InterPro" id="IPR020807">
    <property type="entry name" value="PKS_DH"/>
</dbReference>
<sequence>MSSDGSERKLVEYLKRVTTDLHETRARLQELEASGTEPIAIVGMSCRFPGGANSPEELWRLVDEGIDAVSPFPGDRGWDTAGVYDPDSVRPGTSYVDQGGFLDDVAGFDPAFFGISPREAAAMDPQQRLLLETAWEAIERARIVPASLRGSRTGVFTGVMYAGYATDLPGLSEEVLGHLGNGNLPSIASGRVAYALGLEGPAVSVDTACSSSLVALHLAVQALRKGECSLALAGGVTIMSSPGGFVEFSRQRGLARDGRCKAFSDDADGTGWGEGAGMLLLERLSDAQRRGHPVLAVVRGSAVNSDGASSGLTAPNGPSQQRVIRQALADAGLAASDVDVVEAHGTGTALGDPIEAQALLAAYGTGRDRPLWLGSIKSNIGHTQAAAGVAGIIKLVQALRHETVPRTLHVERPTTHVDWSSGAVRLLTEPQPWPSGDRVRRAAVSSFGVSGTNAHVLVEQAPEPPAPGPVPDTGPVVAWPLSGRSADALRAQAAALLAQVNRTGHRPVDLGFSLATSRSAFEHRAVVVGSTRAELGSGLAAVASGGAGVTQGVADVTGRTVFVFPGQGTQWAGMATELLGSSEVFAARMRECADALAEFVDWSLPDVLADAEMLERVDVVQPASFAMMVSLAALWRAHGIEPDAVIGHSQGEIAAACVSGALSLADAARIVALRSRAIGEVLSGDGGMVSIALPEAAVAERLARWETRISIAAVNGVSSTVVAGEPAALDELVAACEADGVRAKRIAVDYASHSAQVERIEERLLAALAPVAPRAGEVPLFSTVHGRWLDTATMDARYWYTNLRQPVRFETAIRALAAEGYSAFVEVSSHPVLTVGVQETLERGTTGPAVAVGTLRRGDGGRDRFLTSLAELYVRGVAPDWDVVFAGHEARLVDLPTYAFQRERYWLEPGADAAPADPVDAEFWATVESDDVEQLSRELGVGEAELGTVLPALSAWRRRRLERSTVEGWRYGVSWSLVSRDEARLSGRWLVVTSGTERQARLVEGLSAAGATVVPLDAGEVCRERLQAAAGDEAVSGVLSLLALDETPDAEFTELLTASVALVQALGAAGLDAPLWLATTGAVSTGRGDLVTAPRQAQLWGLGRTAALELPGRWGGLVDLPAEPGERTVGRLCAVLSGTAGEDQVAVRESGVFGRRLTRAAAPAAEWRPRGTVVITGGTGALGARVARWAAHAGAERIVLASRRGPAADGAAELVAELEEAGIAVTSGAPPRAGGSATRNPRKTAVSVMACDVTDREACGELLATAGAEVPVSAIVHAAAVLDDGVLESVTPEQIDRVVRAKALTARNLDEASRELALDAFVVFSSFAATMGAAGQGAYAAANAYLDALAEHRRGLGLPATSIAWGPWAETGLATADEVAGRARRGGLPPMAPGSAMSALPGSIGEAFVAVADVDWERYAPSFAAVRPSALLGDLPEARRVLAAAAPVANATLAGVPEADRPRAVLELVRAHAAAALGYARPEDIEPTRAFRELGFDSLTAVEFRNVLGAATGLSLPSTIVFDYPTAEALAGMLLAELFGSPAAVEAPEAGRVRSDEPVAIVGISCRFPGGADTPAALWRLLSEGTDALTSFPEDRGWDLDDLYDPEPGKPGKVYTRRGAFLDGAAEFDAGFFGVSPREATAMDPQQRLLLETSWEAIEAAGIDPTSLRGGQVGVFVGTNGQDYSVLVMDPTADTEGHASTGTAASVFSGRIAYALGLEGPTLTVDTACSSSLVALHLAVQAVRQGECAMALTGGATVMSTPTAFQAFSRQRGLAEDGRVKAFSDDADGTGWGEGAGMLLVERLSDARRNGHPVLAVVRGSAVNQDGASNGLTAPNGPSQQRVIRAALASAGVTASEVDVVEAHGTGTALGDPIEAQALLATYGRDREQPLWLGSVKSNIGHTQAAAGVAGVMKVVLALQNELLPRTLHVTEPSSHVDWSAGDIALLTEPVPWPETGRPRRAGISSFGMSGTNVHVIVEQAPPLGEGEAPEPTDVTGVTPWLVSARSAAGLRAQAGRLASFVESRPGLGVAEVGRSLASTRARLEHRAVVLADDRAAALAAFAAGEPVPGVVSGVVDSGRSAFLFSGQGAQRLGAGRELCESFPVFAEVVDAVCAQVDGLRAVMFGEDAELLNQTMYAQAALFAVEVGLFRLVESWGVRPDFLVGHSIGELAAAHVAGVLSLEDACALVAARGRLMQALPAGGVMVAVQATEAEVLPLLVEGVSIAAVNGPSSVVLSGDEDAVGSVVEQFEGRKTRRLSVSHAFHSARMEPMLEEFRRVAESLTYHAPSIPVVSNVTGTLAEDLTSPEYWVRHVRGTVRFHDGLTYLAEQGVTRFLELGPDGVLTAMAAESVEGTLASALRKDRAEEESLLTAVASLYVVGQDVEWSTFFSGAARVDLPTYAFQRKRYWARTTAKGDLRAHGLMTTDHPLLGAATWLADTGGVVFSGRLSLSEQPWLAEHVVLGSVLFPGTAFLELAMRAGGEVGCATVEELTLAAPLVLPDRGDVRLQVSVGGAEDGGGRPITVHSRPDDESPWTLHAGGRLAVAARPPASAPAEWPPAGAEPVDLTGFYDAYAERGFDYGPVFQGVTAAWRLGDDILADLALPADQQAEATRFGVHPALLDAAVQSAALREKPGERSAAGLPFSWTDVSLHAACAAPVRIRLGTGGTGGISLAVTDTAGRPVLTAGSLVLREVSAAQLREARPVHHDALFRLGWTPVELPGAAGEPAVLDVAGTWSPSSGTTVYSGLDELRSADPAPAVVVVPVPGRETGDLAGDVRAATTWALDLIQRWLTEDAFADTKLVFATTAAVQAEPGEALGDLVNAPLWGLVRSAQAEHPGRFQLVDVDGTDASAAVLPRAAAADEPQLAIRDGEIRAARLGRVEPPSEPTSPWDGDTTVLVTGATGTIGRSVARHLVTERGVRHLLLVSRRGTGAPGAEELAAELAGLGAEVRLAACDVADRAALATLLADVPGDHPLGAVVHVAGALDDGVVTSLTPQRFDTVLRTKVDAALNLHELAGADERVAFVLFSSIAGTSGSAGQANYAAGNAFLDALAVHRRTLGLPAVSLAWGLWDERSEMTGKLAGADRSRMARGGLVPMSTEDGLALFDLAVSAGHPTLVPARFDLAGLRGEPAPPLLRGLVRGAARPARTEPVPVRHELAGLTGAEREQRLLELVCAEAAAVLGHADAKAIEAGRGFLALGFDSLTAVELRNRLGSLTGLRLPATLLFDYPSPKPLAKHLAGELGGERGAAAVPSLAEELGRVESLLPAVAADEAARTAVARRLQDLLSKLDEAAGENTDAQVTDKIDAASDDEIFEFIDNELGIS</sequence>
<dbReference type="SUPFAM" id="SSF47336">
    <property type="entry name" value="ACP-like"/>
    <property type="match status" value="2"/>
</dbReference>
<evidence type="ECO:0000256" key="2">
    <source>
        <dbReference type="ARBA" id="ARBA00004792"/>
    </source>
</evidence>
<dbReference type="SMART" id="SM00827">
    <property type="entry name" value="PKS_AT"/>
    <property type="match status" value="2"/>
</dbReference>
<dbReference type="InterPro" id="IPR014031">
    <property type="entry name" value="Ketoacyl_synth_C"/>
</dbReference>
<keyword evidence="7" id="KW-0511">Multifunctional enzyme</keyword>
<dbReference type="InterPro" id="IPR036736">
    <property type="entry name" value="ACP-like_sf"/>
</dbReference>
<comment type="cofactor">
    <cofactor evidence="1">
        <name>pantetheine 4'-phosphate</name>
        <dbReference type="ChEBI" id="CHEBI:47942"/>
    </cofactor>
</comment>
<dbReference type="Pfam" id="PF00698">
    <property type="entry name" value="Acyl_transf_1"/>
    <property type="match status" value="2"/>
</dbReference>
<dbReference type="Pfam" id="PF16197">
    <property type="entry name" value="KAsynt_C_assoc"/>
    <property type="match status" value="2"/>
</dbReference>
<keyword evidence="4" id="KW-0597">Phosphoprotein</keyword>
<dbReference type="InterPro" id="IPR042104">
    <property type="entry name" value="PKS_dehydratase_sf"/>
</dbReference>
<dbReference type="InterPro" id="IPR032821">
    <property type="entry name" value="PKS_assoc"/>
</dbReference>
<dbReference type="InterPro" id="IPR016036">
    <property type="entry name" value="Malonyl_transacylase_ACP-bd"/>
</dbReference>
<dbReference type="NCBIfam" id="NF045894">
    <property type="entry name" value="PKS_plus_SDR"/>
    <property type="match status" value="1"/>
</dbReference>
<dbReference type="Pfam" id="PF14765">
    <property type="entry name" value="PS-DH"/>
    <property type="match status" value="1"/>
</dbReference>
<evidence type="ECO:0000256" key="5">
    <source>
        <dbReference type="ARBA" id="ARBA00022679"/>
    </source>
</evidence>
<dbReference type="PROSITE" id="PS52004">
    <property type="entry name" value="KS3_2"/>
    <property type="match status" value="2"/>
</dbReference>
<dbReference type="Pfam" id="PF00550">
    <property type="entry name" value="PP-binding"/>
    <property type="match status" value="2"/>
</dbReference>
<evidence type="ECO:0000256" key="3">
    <source>
        <dbReference type="ARBA" id="ARBA00022450"/>
    </source>
</evidence>
<dbReference type="InterPro" id="IPR049552">
    <property type="entry name" value="PKS_DH_N"/>
</dbReference>
<keyword evidence="14" id="KW-1185">Reference proteome</keyword>
<feature type="domain" description="Ketosynthase family 3 (KS3)" evidence="11">
    <location>
        <begin position="36"/>
        <end position="460"/>
    </location>
</feature>
<dbReference type="InterPro" id="IPR050091">
    <property type="entry name" value="PKS_NRPS_Biosynth_Enz"/>
</dbReference>
<keyword evidence="3" id="KW-0596">Phosphopantetheine</keyword>
<dbReference type="SUPFAM" id="SSF52151">
    <property type="entry name" value="FabD/lysophospholipase-like"/>
    <property type="match status" value="2"/>
</dbReference>
<dbReference type="PANTHER" id="PTHR43775:SF51">
    <property type="entry name" value="INACTIVE PHENOLPHTHIOCEROL SYNTHESIS POLYKETIDE SYNTHASE TYPE I PKS1-RELATED"/>
    <property type="match status" value="1"/>
</dbReference>
<dbReference type="Pfam" id="PF02801">
    <property type="entry name" value="Ketoacyl-synt_C"/>
    <property type="match status" value="2"/>
</dbReference>
<dbReference type="PROSITE" id="PS00012">
    <property type="entry name" value="PHOSPHOPANTETHEINE"/>
    <property type="match status" value="1"/>
</dbReference>
<feature type="region of interest" description="C-terminal hotdog fold" evidence="9">
    <location>
        <begin position="2562"/>
        <end position="2701"/>
    </location>
</feature>
<dbReference type="Gene3D" id="3.10.129.110">
    <property type="entry name" value="Polyketide synthase dehydratase"/>
    <property type="match status" value="1"/>
</dbReference>
<dbReference type="Pfam" id="PF18369">
    <property type="entry name" value="PKS_DE"/>
    <property type="match status" value="1"/>
</dbReference>
<dbReference type="Gene3D" id="3.40.50.720">
    <property type="entry name" value="NAD(P)-binding Rossmann-like Domain"/>
    <property type="match status" value="2"/>
</dbReference>
<dbReference type="SUPFAM" id="SSF53901">
    <property type="entry name" value="Thiolase-like"/>
    <property type="match status" value="2"/>
</dbReference>
<evidence type="ECO:0000256" key="8">
    <source>
        <dbReference type="ARBA" id="ARBA00023315"/>
    </source>
</evidence>
<comment type="caution">
    <text evidence="13">The sequence shown here is derived from an EMBL/GenBank/DDBJ whole genome shotgun (WGS) entry which is preliminary data.</text>
</comment>
<gene>
    <name evidence="13" type="ORF">GCM10017567_77950</name>
</gene>
<keyword evidence="6" id="KW-0045">Antibiotic biosynthesis</keyword>
<dbReference type="SMART" id="SM01294">
    <property type="entry name" value="PKS_PP_betabranch"/>
    <property type="match status" value="2"/>
</dbReference>
<dbReference type="InterPro" id="IPR049551">
    <property type="entry name" value="PKS_DH_C"/>
</dbReference>
<dbReference type="InterPro" id="IPR018201">
    <property type="entry name" value="Ketoacyl_synth_AS"/>
</dbReference>
<dbReference type="PROSITE" id="PS50075">
    <property type="entry name" value="CARRIER"/>
    <property type="match status" value="2"/>
</dbReference>
<feature type="active site" description="Proton acceptor; for dehydratase activity" evidence="9">
    <location>
        <position position="2460"/>
    </location>
</feature>
<dbReference type="InterPro" id="IPR057326">
    <property type="entry name" value="KR_dom"/>
</dbReference>
<dbReference type="InterPro" id="IPR041618">
    <property type="entry name" value="PKS_DE"/>
</dbReference>
<organism evidence="13 14">
    <name type="scientific">Amycolatopsis bullii</name>
    <dbReference type="NCBI Taxonomy" id="941987"/>
    <lineage>
        <taxon>Bacteria</taxon>
        <taxon>Bacillati</taxon>
        <taxon>Actinomycetota</taxon>
        <taxon>Actinomycetes</taxon>
        <taxon>Pseudonocardiales</taxon>
        <taxon>Pseudonocardiaceae</taxon>
        <taxon>Amycolatopsis</taxon>
    </lineage>
</organism>
<dbReference type="PANTHER" id="PTHR43775">
    <property type="entry name" value="FATTY ACID SYNTHASE"/>
    <property type="match status" value="1"/>
</dbReference>
<dbReference type="EMBL" id="BNAW01000059">
    <property type="protein sequence ID" value="GHG44071.1"/>
    <property type="molecule type" value="Genomic_DNA"/>
</dbReference>
<feature type="active site" description="Proton donor; for dehydratase activity" evidence="9">
    <location>
        <position position="2623"/>
    </location>
</feature>
<dbReference type="InterPro" id="IPR020806">
    <property type="entry name" value="PKS_PP-bd"/>
</dbReference>
<dbReference type="InterPro" id="IPR013968">
    <property type="entry name" value="PKS_KR"/>
</dbReference>
<dbReference type="PROSITE" id="PS52019">
    <property type="entry name" value="PKS_MFAS_DH"/>
    <property type="match status" value="1"/>
</dbReference>
<evidence type="ECO:0000313" key="14">
    <source>
        <dbReference type="Proteomes" id="UP000649955"/>
    </source>
</evidence>
<dbReference type="Gene3D" id="1.10.1200.10">
    <property type="entry name" value="ACP-like"/>
    <property type="match status" value="2"/>
</dbReference>
<feature type="domain" description="Carrier" evidence="10">
    <location>
        <begin position="1463"/>
        <end position="1538"/>
    </location>
</feature>
<feature type="domain" description="Ketosynthase family 3 (KS3)" evidence="11">
    <location>
        <begin position="1556"/>
        <end position="1980"/>
    </location>
</feature>
<dbReference type="SMART" id="SM00825">
    <property type="entry name" value="PKS_KS"/>
    <property type="match status" value="2"/>
</dbReference>
<dbReference type="Pfam" id="PF08990">
    <property type="entry name" value="Docking"/>
    <property type="match status" value="1"/>
</dbReference>
<dbReference type="InterPro" id="IPR016035">
    <property type="entry name" value="Acyl_Trfase/lysoPLipase"/>
</dbReference>
<dbReference type="InterPro" id="IPR001227">
    <property type="entry name" value="Ac_transferase_dom_sf"/>
</dbReference>
<evidence type="ECO:0000313" key="13">
    <source>
        <dbReference type="EMBL" id="GHG44071.1"/>
    </source>
</evidence>
<reference evidence="14" key="1">
    <citation type="journal article" date="2019" name="Int. J. Syst. Evol. Microbiol.">
        <title>The Global Catalogue of Microorganisms (GCM) 10K type strain sequencing project: providing services to taxonomists for standard genome sequencing and annotation.</title>
        <authorList>
            <consortium name="The Broad Institute Genomics Platform"/>
            <consortium name="The Broad Institute Genome Sequencing Center for Infectious Disease"/>
            <person name="Wu L."/>
            <person name="Ma J."/>
        </authorList>
    </citation>
    <scope>NUCLEOTIDE SEQUENCE [LARGE SCALE GENOMIC DNA]</scope>
    <source>
        <strain evidence="14">CGMCC 4.7680</strain>
    </source>
</reference>
<dbReference type="CDD" id="cd00833">
    <property type="entry name" value="PKS"/>
    <property type="match status" value="2"/>
</dbReference>
<dbReference type="InterPro" id="IPR055123">
    <property type="entry name" value="SpnB-like_Rossmann"/>
</dbReference>
<evidence type="ECO:0000259" key="11">
    <source>
        <dbReference type="PROSITE" id="PS52004"/>
    </source>
</evidence>
<dbReference type="InterPro" id="IPR049900">
    <property type="entry name" value="PKS_mFAS_DH"/>
</dbReference>
<name>A0ABQ3KQ59_9PSEU</name>
<feature type="region of interest" description="N-terminal hotdog fold" evidence="9">
    <location>
        <begin position="2428"/>
        <end position="2550"/>
    </location>
</feature>
<evidence type="ECO:0000259" key="10">
    <source>
        <dbReference type="PROSITE" id="PS50075"/>
    </source>
</evidence>
<dbReference type="InterPro" id="IPR006162">
    <property type="entry name" value="Ppantetheine_attach_site"/>
</dbReference>
<evidence type="ECO:0000256" key="7">
    <source>
        <dbReference type="ARBA" id="ARBA00023268"/>
    </source>
</evidence>
<dbReference type="InterPro" id="IPR009081">
    <property type="entry name" value="PP-bd_ACP"/>
</dbReference>
<dbReference type="Gene3D" id="3.40.366.10">
    <property type="entry name" value="Malonyl-Coenzyme A Acyl Carrier Protein, domain 2"/>
    <property type="match status" value="2"/>
</dbReference>
<dbReference type="Proteomes" id="UP000649955">
    <property type="component" value="Unassembled WGS sequence"/>
</dbReference>
<dbReference type="Gene3D" id="3.30.70.3290">
    <property type="match status" value="2"/>
</dbReference>
<dbReference type="InterPro" id="IPR020841">
    <property type="entry name" value="PKS_Beta-ketoAc_synthase_dom"/>
</dbReference>
<feature type="domain" description="PKS/mFAS DH" evidence="12">
    <location>
        <begin position="2428"/>
        <end position="2701"/>
    </location>
</feature>
<dbReference type="SUPFAM" id="SSF55048">
    <property type="entry name" value="Probable ACP-binding domain of malonyl-CoA ACP transacylase"/>
    <property type="match status" value="2"/>
</dbReference>
<dbReference type="InterPro" id="IPR014043">
    <property type="entry name" value="Acyl_transferase_dom"/>
</dbReference>
<evidence type="ECO:0000256" key="9">
    <source>
        <dbReference type="PROSITE-ProRule" id="PRU01363"/>
    </source>
</evidence>
<dbReference type="Pfam" id="PF21089">
    <property type="entry name" value="PKS_DH_N"/>
    <property type="match status" value="1"/>
</dbReference>